<evidence type="ECO:0000313" key="3">
    <source>
        <dbReference type="Proteomes" id="UP000646152"/>
    </source>
</evidence>
<dbReference type="Proteomes" id="UP000646152">
    <property type="component" value="Unassembled WGS sequence"/>
</dbReference>
<evidence type="ECO:0000313" key="2">
    <source>
        <dbReference type="EMBL" id="GGB46753.1"/>
    </source>
</evidence>
<feature type="transmembrane region" description="Helical" evidence="1">
    <location>
        <begin position="24"/>
        <end position="44"/>
    </location>
</feature>
<evidence type="ECO:0008006" key="4">
    <source>
        <dbReference type="Google" id="ProtNLM"/>
    </source>
</evidence>
<comment type="caution">
    <text evidence="2">The sequence shown here is derived from an EMBL/GenBank/DDBJ whole genome shotgun (WGS) entry which is preliminary data.</text>
</comment>
<keyword evidence="1" id="KW-1133">Transmembrane helix</keyword>
<dbReference type="RefSeq" id="WP_188630002.1">
    <property type="nucleotide sequence ID" value="NZ_BMKE01000015.1"/>
</dbReference>
<gene>
    <name evidence="2" type="ORF">GCM10011502_20220</name>
</gene>
<evidence type="ECO:0000256" key="1">
    <source>
        <dbReference type="SAM" id="Phobius"/>
    </source>
</evidence>
<keyword evidence="3" id="KW-1185">Reference proteome</keyword>
<sequence length="192" mass="21617">MKQRIEFYQAELKPVQDHANIHTLWRVSLVIVVLWGLVFAYAGLSRYQLEQQNNALQASLMAGSRDMDQLRQTLAMLNARQDDTERKRVEQNIKGRQQLLGVLQQKNLVSYANTLNDLAHIPWQGVALKGLTLQGKQMVLRGEASKASAVPAWILGFEQRSSLRGHEFGQLAITQQPEGGLSFSLYSAEMTP</sequence>
<keyword evidence="1" id="KW-0472">Membrane</keyword>
<accession>A0ABQ1IM37</accession>
<protein>
    <recommendedName>
        <fullName evidence="4">Fimbrial assembly protein</fullName>
    </recommendedName>
</protein>
<name>A0ABQ1IM37_9GAMM</name>
<keyword evidence="1" id="KW-0812">Transmembrane</keyword>
<proteinExistence type="predicted"/>
<reference evidence="3" key="1">
    <citation type="journal article" date="2019" name="Int. J. Syst. Evol. Microbiol.">
        <title>The Global Catalogue of Microorganisms (GCM) 10K type strain sequencing project: providing services to taxonomists for standard genome sequencing and annotation.</title>
        <authorList>
            <consortium name="The Broad Institute Genomics Platform"/>
            <consortium name="The Broad Institute Genome Sequencing Center for Infectious Disease"/>
            <person name="Wu L."/>
            <person name="Ma J."/>
        </authorList>
    </citation>
    <scope>NUCLEOTIDE SEQUENCE [LARGE SCALE GENOMIC DNA]</scope>
    <source>
        <strain evidence="3">CGMCC 1.15923</strain>
    </source>
</reference>
<organism evidence="2 3">
    <name type="scientific">Oceanisphaera marina</name>
    <dbReference type="NCBI Taxonomy" id="2017550"/>
    <lineage>
        <taxon>Bacteria</taxon>
        <taxon>Pseudomonadati</taxon>
        <taxon>Pseudomonadota</taxon>
        <taxon>Gammaproteobacteria</taxon>
        <taxon>Aeromonadales</taxon>
        <taxon>Aeromonadaceae</taxon>
        <taxon>Oceanisphaera</taxon>
    </lineage>
</organism>
<dbReference type="EMBL" id="BMKE01000015">
    <property type="protein sequence ID" value="GGB46753.1"/>
    <property type="molecule type" value="Genomic_DNA"/>
</dbReference>